<comment type="caution">
    <text evidence="5">The sequence shown here is derived from an EMBL/GenBank/DDBJ whole genome shotgun (WGS) entry which is preliminary data.</text>
</comment>
<feature type="compositionally biased region" description="Basic and acidic residues" evidence="3">
    <location>
        <begin position="91"/>
        <end position="108"/>
    </location>
</feature>
<dbReference type="EMBL" id="AUZX01013036">
    <property type="protein sequence ID" value="EQD37246.1"/>
    <property type="molecule type" value="Genomic_DNA"/>
</dbReference>
<keyword evidence="2 5" id="KW-0347">Helicase</keyword>
<dbReference type="GO" id="GO:0004386">
    <property type="term" value="F:helicase activity"/>
    <property type="evidence" value="ECO:0007669"/>
    <property type="project" value="UniProtKB-KW"/>
</dbReference>
<dbReference type="PANTHER" id="PTHR43519">
    <property type="entry name" value="ATP-DEPENDENT RNA HELICASE HRPB"/>
    <property type="match status" value="1"/>
</dbReference>
<organism evidence="5">
    <name type="scientific">mine drainage metagenome</name>
    <dbReference type="NCBI Taxonomy" id="410659"/>
    <lineage>
        <taxon>unclassified sequences</taxon>
        <taxon>metagenomes</taxon>
        <taxon>ecological metagenomes</taxon>
    </lineage>
</organism>
<feature type="domain" description="ATP-dependent RNA helicase HrpB C-terminal" evidence="4">
    <location>
        <begin position="3"/>
        <end position="101"/>
    </location>
</feature>
<name>T0YP11_9ZZZZ</name>
<feature type="non-terminal residue" evidence="5">
    <location>
        <position position="1"/>
    </location>
</feature>
<evidence type="ECO:0000313" key="5">
    <source>
        <dbReference type="EMBL" id="EQD37246.1"/>
    </source>
</evidence>
<dbReference type="Pfam" id="PF08482">
    <property type="entry name" value="HrpB_C"/>
    <property type="match status" value="1"/>
</dbReference>
<keyword evidence="2 5" id="KW-0547">Nucleotide-binding</keyword>
<keyword evidence="2 5" id="KW-0067">ATP-binding</keyword>
<dbReference type="AlphaFoldDB" id="T0YP11"/>
<evidence type="ECO:0000256" key="1">
    <source>
        <dbReference type="ARBA" id="ARBA00022801"/>
    </source>
</evidence>
<dbReference type="PANTHER" id="PTHR43519:SF1">
    <property type="entry name" value="ATP-DEPENDENT RNA HELICASE HRPB"/>
    <property type="match status" value="1"/>
</dbReference>
<reference evidence="5" key="1">
    <citation type="submission" date="2013-08" db="EMBL/GenBank/DDBJ databases">
        <authorList>
            <person name="Mendez C."/>
            <person name="Richter M."/>
            <person name="Ferrer M."/>
            <person name="Sanchez J."/>
        </authorList>
    </citation>
    <scope>NUCLEOTIDE SEQUENCE</scope>
</reference>
<reference evidence="5" key="2">
    <citation type="journal article" date="2014" name="ISME J.">
        <title>Microbial stratification in low pH oxic and suboxic macroscopic growths along an acid mine drainage.</title>
        <authorList>
            <person name="Mendez-Garcia C."/>
            <person name="Mesa V."/>
            <person name="Sprenger R.R."/>
            <person name="Richter M."/>
            <person name="Diez M.S."/>
            <person name="Solano J."/>
            <person name="Bargiela R."/>
            <person name="Golyshina O.V."/>
            <person name="Manteca A."/>
            <person name="Ramos J.L."/>
            <person name="Gallego J.R."/>
            <person name="Llorente I."/>
            <person name="Martins Dos Santos V.A."/>
            <person name="Jensen O.N."/>
            <person name="Pelaez A.I."/>
            <person name="Sanchez J."/>
            <person name="Ferrer M."/>
        </authorList>
    </citation>
    <scope>NUCLEOTIDE SEQUENCE</scope>
</reference>
<evidence type="ECO:0000256" key="2">
    <source>
        <dbReference type="ARBA" id="ARBA00022806"/>
    </source>
</evidence>
<feature type="region of interest" description="Disordered" evidence="3">
    <location>
        <begin position="91"/>
        <end position="114"/>
    </location>
</feature>
<dbReference type="GO" id="GO:0016787">
    <property type="term" value="F:hydrolase activity"/>
    <property type="evidence" value="ECO:0007669"/>
    <property type="project" value="UniProtKB-KW"/>
</dbReference>
<protein>
    <submittedName>
        <fullName evidence="5">ATP-dependent helicase hrpb</fullName>
    </submittedName>
</protein>
<evidence type="ECO:0000259" key="4">
    <source>
        <dbReference type="Pfam" id="PF08482"/>
    </source>
</evidence>
<evidence type="ECO:0000256" key="3">
    <source>
        <dbReference type="SAM" id="MobiDB-lite"/>
    </source>
</evidence>
<dbReference type="InterPro" id="IPR013689">
    <property type="entry name" value="RNA_helicase_ATP-dep_HrpB_C"/>
</dbReference>
<gene>
    <name evidence="5" type="ORF">B1A_17714</name>
</gene>
<keyword evidence="1" id="KW-0378">Hydrolase</keyword>
<proteinExistence type="predicted"/>
<accession>T0YP11</accession>
<sequence length="114" mass="12912">SGRLDSLAPTHLTVPSGSRIRIDYLDDSAPAVAVRLQEVFGLAATPRLGNGRVPITFKLLSPAHRPVQVTRDLESFWARGYAQVRKDLRGRYPKHHWPDDPLRAEPVRGVRRRR</sequence>